<name>A0AAP0GG88_9ASPA</name>
<keyword evidence="11" id="KW-1185">Reference proteome</keyword>
<evidence type="ECO:0000256" key="7">
    <source>
        <dbReference type="ARBA" id="ARBA00023125"/>
    </source>
</evidence>
<dbReference type="GO" id="GO:0003677">
    <property type="term" value="F:DNA binding"/>
    <property type="evidence" value="ECO:0007669"/>
    <property type="project" value="UniProtKB-KW"/>
</dbReference>
<evidence type="ECO:0000256" key="2">
    <source>
        <dbReference type="ARBA" id="ARBA00012417"/>
    </source>
</evidence>
<dbReference type="Gene3D" id="3.90.1600.10">
    <property type="entry name" value="Palm domain of DNA polymerase"/>
    <property type="match status" value="1"/>
</dbReference>
<dbReference type="EC" id="2.7.7.7" evidence="2"/>
<dbReference type="EMBL" id="JBBWWQ010000001">
    <property type="protein sequence ID" value="KAK8957824.1"/>
    <property type="molecule type" value="Genomic_DNA"/>
</dbReference>
<dbReference type="InterPro" id="IPR004868">
    <property type="entry name" value="DNA-dir_DNA_pol_B_mt/vir"/>
</dbReference>
<accession>A0AAP0GG88</accession>
<dbReference type="InterPro" id="IPR043502">
    <property type="entry name" value="DNA/RNA_pol_sf"/>
</dbReference>
<dbReference type="GO" id="GO:0006260">
    <property type="term" value="P:DNA replication"/>
    <property type="evidence" value="ECO:0007669"/>
    <property type="project" value="UniProtKB-KW"/>
</dbReference>
<dbReference type="Proteomes" id="UP001418222">
    <property type="component" value="Unassembled WGS sequence"/>
</dbReference>
<evidence type="ECO:0000256" key="1">
    <source>
        <dbReference type="ARBA" id="ARBA00005755"/>
    </source>
</evidence>
<dbReference type="AlphaFoldDB" id="A0AAP0GG88"/>
<dbReference type="SUPFAM" id="SSF56672">
    <property type="entry name" value="DNA/RNA polymerases"/>
    <property type="match status" value="1"/>
</dbReference>
<evidence type="ECO:0000313" key="10">
    <source>
        <dbReference type="EMBL" id="KAK8957824.1"/>
    </source>
</evidence>
<feature type="domain" description="DNA-directed DNA polymerase family B mitochondria/virus" evidence="9">
    <location>
        <begin position="6"/>
        <end position="76"/>
    </location>
</feature>
<reference evidence="10 11" key="1">
    <citation type="journal article" date="2022" name="Nat. Plants">
        <title>Genomes of leafy and leafless Platanthera orchids illuminate the evolution of mycoheterotrophy.</title>
        <authorList>
            <person name="Li M.H."/>
            <person name="Liu K.W."/>
            <person name="Li Z."/>
            <person name="Lu H.C."/>
            <person name="Ye Q.L."/>
            <person name="Zhang D."/>
            <person name="Wang J.Y."/>
            <person name="Li Y.F."/>
            <person name="Zhong Z.M."/>
            <person name="Liu X."/>
            <person name="Yu X."/>
            <person name="Liu D.K."/>
            <person name="Tu X.D."/>
            <person name="Liu B."/>
            <person name="Hao Y."/>
            <person name="Liao X.Y."/>
            <person name="Jiang Y.T."/>
            <person name="Sun W.H."/>
            <person name="Chen J."/>
            <person name="Chen Y.Q."/>
            <person name="Ai Y."/>
            <person name="Zhai J.W."/>
            <person name="Wu S.S."/>
            <person name="Zhou Z."/>
            <person name="Hsiao Y.Y."/>
            <person name="Wu W.L."/>
            <person name="Chen Y.Y."/>
            <person name="Lin Y.F."/>
            <person name="Hsu J.L."/>
            <person name="Li C.Y."/>
            <person name="Wang Z.W."/>
            <person name="Zhao X."/>
            <person name="Zhong W.Y."/>
            <person name="Ma X.K."/>
            <person name="Ma L."/>
            <person name="Huang J."/>
            <person name="Chen G.Z."/>
            <person name="Huang M.Z."/>
            <person name="Huang L."/>
            <person name="Peng D.H."/>
            <person name="Luo Y.B."/>
            <person name="Zou S.Q."/>
            <person name="Chen S.P."/>
            <person name="Lan S."/>
            <person name="Tsai W.C."/>
            <person name="Van de Peer Y."/>
            <person name="Liu Z.J."/>
        </authorList>
    </citation>
    <scope>NUCLEOTIDE SEQUENCE [LARGE SCALE GENOMIC DNA]</scope>
    <source>
        <strain evidence="10">Lor287</strain>
    </source>
</reference>
<dbReference type="GO" id="GO:0003887">
    <property type="term" value="F:DNA-directed DNA polymerase activity"/>
    <property type="evidence" value="ECO:0007669"/>
    <property type="project" value="UniProtKB-KW"/>
</dbReference>
<evidence type="ECO:0000256" key="6">
    <source>
        <dbReference type="ARBA" id="ARBA00022932"/>
    </source>
</evidence>
<evidence type="ECO:0000256" key="8">
    <source>
        <dbReference type="ARBA" id="ARBA00049244"/>
    </source>
</evidence>
<evidence type="ECO:0000256" key="5">
    <source>
        <dbReference type="ARBA" id="ARBA00022705"/>
    </source>
</evidence>
<dbReference type="GO" id="GO:0000166">
    <property type="term" value="F:nucleotide binding"/>
    <property type="evidence" value="ECO:0007669"/>
    <property type="project" value="InterPro"/>
</dbReference>
<protein>
    <recommendedName>
        <fullName evidence="2">DNA-directed DNA polymerase</fullName>
        <ecNumber evidence="2">2.7.7.7</ecNumber>
    </recommendedName>
</protein>
<keyword evidence="5" id="KW-0235">DNA replication</keyword>
<dbReference type="Pfam" id="PF03175">
    <property type="entry name" value="DNA_pol_B_2"/>
    <property type="match status" value="1"/>
</dbReference>
<organism evidence="10 11">
    <name type="scientific">Platanthera zijinensis</name>
    <dbReference type="NCBI Taxonomy" id="2320716"/>
    <lineage>
        <taxon>Eukaryota</taxon>
        <taxon>Viridiplantae</taxon>
        <taxon>Streptophyta</taxon>
        <taxon>Embryophyta</taxon>
        <taxon>Tracheophyta</taxon>
        <taxon>Spermatophyta</taxon>
        <taxon>Magnoliopsida</taxon>
        <taxon>Liliopsida</taxon>
        <taxon>Asparagales</taxon>
        <taxon>Orchidaceae</taxon>
        <taxon>Orchidoideae</taxon>
        <taxon>Orchideae</taxon>
        <taxon>Orchidinae</taxon>
        <taxon>Platanthera</taxon>
    </lineage>
</organism>
<evidence type="ECO:0000259" key="9">
    <source>
        <dbReference type="Pfam" id="PF03175"/>
    </source>
</evidence>
<evidence type="ECO:0000256" key="3">
    <source>
        <dbReference type="ARBA" id="ARBA00022679"/>
    </source>
</evidence>
<keyword evidence="7" id="KW-0238">DNA-binding</keyword>
<dbReference type="InterPro" id="IPR023211">
    <property type="entry name" value="DNA_pol_palm_dom_sf"/>
</dbReference>
<sequence>MWTKKNNYNVDIESKITLSSLALNIFRLKYYDSRKWRIHIPNKNKDCFIRHGYYGVYSDTYKPYNENLYYYDVNSLSIYNETGEFVGIYYNEELKYAKRLGYGKSIPGICELTL</sequence>
<keyword evidence="3" id="KW-0808">Transferase</keyword>
<keyword evidence="6" id="KW-0239">DNA-directed DNA polymerase</keyword>
<proteinExistence type="inferred from homology"/>
<comment type="catalytic activity">
    <reaction evidence="8">
        <text>DNA(n) + a 2'-deoxyribonucleoside 5'-triphosphate = DNA(n+1) + diphosphate</text>
        <dbReference type="Rhea" id="RHEA:22508"/>
        <dbReference type="Rhea" id="RHEA-COMP:17339"/>
        <dbReference type="Rhea" id="RHEA-COMP:17340"/>
        <dbReference type="ChEBI" id="CHEBI:33019"/>
        <dbReference type="ChEBI" id="CHEBI:61560"/>
        <dbReference type="ChEBI" id="CHEBI:173112"/>
        <dbReference type="EC" id="2.7.7.7"/>
    </reaction>
</comment>
<keyword evidence="4" id="KW-0548">Nucleotidyltransferase</keyword>
<evidence type="ECO:0000313" key="11">
    <source>
        <dbReference type="Proteomes" id="UP001418222"/>
    </source>
</evidence>
<comment type="similarity">
    <text evidence="1">Belongs to the DNA polymerase type-B family.</text>
</comment>
<evidence type="ECO:0000256" key="4">
    <source>
        <dbReference type="ARBA" id="ARBA00022695"/>
    </source>
</evidence>
<comment type="caution">
    <text evidence="10">The sequence shown here is derived from an EMBL/GenBank/DDBJ whole genome shotgun (WGS) entry which is preliminary data.</text>
</comment>
<gene>
    <name evidence="10" type="ORF">KSP39_PZI000636</name>
</gene>